<feature type="domain" description="DUF7373" evidence="3">
    <location>
        <begin position="255"/>
        <end position="393"/>
    </location>
</feature>
<feature type="domain" description="DUF7373" evidence="2">
    <location>
        <begin position="54"/>
        <end position="250"/>
    </location>
</feature>
<keyword evidence="5" id="KW-1185">Reference proteome</keyword>
<organism evidence="4 5">
    <name type="scientific">Nocardia colli</name>
    <dbReference type="NCBI Taxonomy" id="2545717"/>
    <lineage>
        <taxon>Bacteria</taxon>
        <taxon>Bacillati</taxon>
        <taxon>Actinomycetota</taxon>
        <taxon>Actinomycetes</taxon>
        <taxon>Mycobacteriales</taxon>
        <taxon>Nocardiaceae</taxon>
        <taxon>Nocardia</taxon>
    </lineage>
</organism>
<dbReference type="AlphaFoldDB" id="A0A5N0EDZ1"/>
<protein>
    <submittedName>
        <fullName evidence="4">Uncharacterized protein</fullName>
    </submittedName>
</protein>
<dbReference type="EMBL" id="VXLC01000012">
    <property type="protein sequence ID" value="KAA8886444.1"/>
    <property type="molecule type" value="Genomic_DNA"/>
</dbReference>
<gene>
    <name evidence="4" type="ORF">F3087_23455</name>
</gene>
<evidence type="ECO:0000256" key="1">
    <source>
        <dbReference type="SAM" id="SignalP"/>
    </source>
</evidence>
<dbReference type="InterPro" id="IPR056463">
    <property type="entry name" value="DUF7373_C"/>
</dbReference>
<sequence length="395" mass="43108">MRTALRTLAAGLAVLSVGTAGCGSDSPPPSPAVDVSQLDVGSYATAPREIGKPGFDRARLSEGQRLAGFVPLPMDIDPRFSFQKISDASTTLGFIETLYTLEISADSFRASTPGFIAGFYSSAYSENDVLIATALENTVLLFSDQQAAASAAAALAQTFAAQKGLSEAVSIPKYRDAHAFRKPGTQELYSFQAIGQYVIHTEIRDRAKVTLEITDLPAMVTLAERSSDAVAARLREFRPTSPDKLTDVPLDHDGMLGLALPRPNEDGWRNPPGIYDRAGALFMSNDPVRDKKLFDEAGVDWFAHNAGHLYRAGNPKSALLIRDSHSALSKLFRRIDPPKNLPDARCRERRAKDVVVPRFHCVVSYGRYTAEVWSDQLIDVYQRISAQYAILAKAK</sequence>
<dbReference type="OrthoDB" id="4398318at2"/>
<dbReference type="InterPro" id="IPR055797">
    <property type="entry name" value="DUF7373"/>
</dbReference>
<dbReference type="Pfam" id="PF24092">
    <property type="entry name" value="DUF7373_C"/>
    <property type="match status" value="1"/>
</dbReference>
<name>A0A5N0EDZ1_9NOCA</name>
<dbReference type="PROSITE" id="PS51257">
    <property type="entry name" value="PROKAR_LIPOPROTEIN"/>
    <property type="match status" value="1"/>
</dbReference>
<reference evidence="4 5" key="1">
    <citation type="submission" date="2019-09" db="EMBL/GenBank/DDBJ databases">
        <authorList>
            <person name="Wang X."/>
        </authorList>
    </citation>
    <scope>NUCLEOTIDE SEQUENCE [LARGE SCALE GENOMIC DNA]</scope>
    <source>
        <strain evidence="4 5">CICC 11023</strain>
    </source>
</reference>
<comment type="caution">
    <text evidence="4">The sequence shown here is derived from an EMBL/GenBank/DDBJ whole genome shotgun (WGS) entry which is preliminary data.</text>
</comment>
<proteinExistence type="predicted"/>
<keyword evidence="1" id="KW-0732">Signal</keyword>
<evidence type="ECO:0000259" key="2">
    <source>
        <dbReference type="Pfam" id="PF24088"/>
    </source>
</evidence>
<feature type="signal peptide" evidence="1">
    <location>
        <begin position="1"/>
        <end position="22"/>
    </location>
</feature>
<accession>A0A5N0EDZ1</accession>
<evidence type="ECO:0000259" key="3">
    <source>
        <dbReference type="Pfam" id="PF24092"/>
    </source>
</evidence>
<evidence type="ECO:0000313" key="5">
    <source>
        <dbReference type="Proteomes" id="UP000323876"/>
    </source>
</evidence>
<evidence type="ECO:0000313" key="4">
    <source>
        <dbReference type="EMBL" id="KAA8886444.1"/>
    </source>
</evidence>
<dbReference type="RefSeq" id="WP_150404189.1">
    <property type="nucleotide sequence ID" value="NZ_VXLC01000012.1"/>
</dbReference>
<dbReference type="Pfam" id="PF24088">
    <property type="entry name" value="DUF7373"/>
    <property type="match status" value="1"/>
</dbReference>
<dbReference type="Proteomes" id="UP000323876">
    <property type="component" value="Unassembled WGS sequence"/>
</dbReference>
<feature type="chain" id="PRO_5038865433" evidence="1">
    <location>
        <begin position="23"/>
        <end position="395"/>
    </location>
</feature>